<comment type="caution">
    <text evidence="3">The sequence shown here is derived from an EMBL/GenBank/DDBJ whole genome shotgun (WGS) entry which is preliminary data.</text>
</comment>
<dbReference type="PANTHER" id="PTHR11740">
    <property type="entry name" value="CASEIN KINASE II SUBUNIT BETA"/>
    <property type="match status" value="1"/>
</dbReference>
<dbReference type="Proteomes" id="UP000031668">
    <property type="component" value="Unassembled WGS sequence"/>
</dbReference>
<dbReference type="PRINTS" id="PR00472">
    <property type="entry name" value="CASNKINASEII"/>
</dbReference>
<comment type="subunit">
    <text evidence="2">Tetramer of two alpha and two beta subunits.</text>
</comment>
<dbReference type="InterPro" id="IPR000704">
    <property type="entry name" value="Casein_kinase_II_reg-sub"/>
</dbReference>
<keyword evidence="3" id="KW-0808">Transferase</keyword>
<evidence type="ECO:0000256" key="1">
    <source>
        <dbReference type="ARBA" id="ARBA00006941"/>
    </source>
</evidence>
<dbReference type="SUPFAM" id="SSF57798">
    <property type="entry name" value="Casein kinase II beta subunit"/>
    <property type="match status" value="1"/>
</dbReference>
<dbReference type="PANTHER" id="PTHR11740:SF0">
    <property type="entry name" value="CASEIN KINASE II SUBUNIT BETA"/>
    <property type="match status" value="1"/>
</dbReference>
<dbReference type="AlphaFoldDB" id="A0A0C2I941"/>
<dbReference type="Gene3D" id="2.20.25.20">
    <property type="match status" value="1"/>
</dbReference>
<comment type="similarity">
    <text evidence="1 2">Belongs to the casein kinase 2 subunit beta family.</text>
</comment>
<dbReference type="GO" id="GO:0005737">
    <property type="term" value="C:cytoplasm"/>
    <property type="evidence" value="ECO:0007669"/>
    <property type="project" value="TreeGrafter"/>
</dbReference>
<gene>
    <name evidence="3" type="ORF">RF11_08859</name>
</gene>
<dbReference type="OMA" id="IDWFVGK"/>
<accession>A0A0C2I941</accession>
<dbReference type="InterPro" id="IPR035991">
    <property type="entry name" value="Casein_kinase_II_beta-like"/>
</dbReference>
<keyword evidence="3" id="KW-0418">Kinase</keyword>
<dbReference type="GO" id="GO:0016301">
    <property type="term" value="F:kinase activity"/>
    <property type="evidence" value="ECO:0007669"/>
    <property type="project" value="UniProtKB-KW"/>
</dbReference>
<dbReference type="InterPro" id="IPR016149">
    <property type="entry name" value="Casein_kin_II_reg-sub_N"/>
</dbReference>
<proteinExistence type="inferred from homology"/>
<keyword evidence="4" id="KW-1185">Reference proteome</keyword>
<evidence type="ECO:0000313" key="3">
    <source>
        <dbReference type="EMBL" id="KII61758.1"/>
    </source>
</evidence>
<organism evidence="3 4">
    <name type="scientific">Thelohanellus kitauei</name>
    <name type="common">Myxosporean</name>
    <dbReference type="NCBI Taxonomy" id="669202"/>
    <lineage>
        <taxon>Eukaryota</taxon>
        <taxon>Metazoa</taxon>
        <taxon>Cnidaria</taxon>
        <taxon>Myxozoa</taxon>
        <taxon>Myxosporea</taxon>
        <taxon>Bivalvulida</taxon>
        <taxon>Platysporina</taxon>
        <taxon>Myxobolidae</taxon>
        <taxon>Thelohanellus</taxon>
    </lineage>
</organism>
<dbReference type="EMBL" id="JWZT01005265">
    <property type="protein sequence ID" value="KII61758.1"/>
    <property type="molecule type" value="Genomic_DNA"/>
</dbReference>
<protein>
    <recommendedName>
        <fullName evidence="2">Casein kinase II subunit beta</fullName>
        <shortName evidence="2">CK II beta</shortName>
    </recommendedName>
</protein>
<dbReference type="Gene3D" id="1.10.1820.10">
    <property type="entry name" value="protein kinase ck2 holoenzyme, chain C, domain 1"/>
    <property type="match status" value="1"/>
</dbReference>
<dbReference type="Pfam" id="PF01214">
    <property type="entry name" value="CK_II_beta"/>
    <property type="match status" value="1"/>
</dbReference>
<dbReference type="SMART" id="SM01085">
    <property type="entry name" value="CK_II_beta"/>
    <property type="match status" value="1"/>
</dbReference>
<dbReference type="OrthoDB" id="6016909at2759"/>
<reference evidence="3 4" key="1">
    <citation type="journal article" date="2014" name="Genome Biol. Evol.">
        <title>The genome of the myxosporean Thelohanellus kitauei shows adaptations to nutrient acquisition within its fish host.</title>
        <authorList>
            <person name="Yang Y."/>
            <person name="Xiong J."/>
            <person name="Zhou Z."/>
            <person name="Huo F."/>
            <person name="Miao W."/>
            <person name="Ran C."/>
            <person name="Liu Y."/>
            <person name="Zhang J."/>
            <person name="Feng J."/>
            <person name="Wang M."/>
            <person name="Wang M."/>
            <person name="Wang L."/>
            <person name="Yao B."/>
        </authorList>
    </citation>
    <scope>NUCLEOTIDE SEQUENCE [LARGE SCALE GENOMIC DNA]</scope>
    <source>
        <strain evidence="3">Wuqing</strain>
    </source>
</reference>
<name>A0A0C2I941_THEKT</name>
<sequence>MHDFTEAENFSEFAAWLIHISGYSFMCHVDREYLLDRANSEDLANKVPDYEHCLKHLRKRPHLHCKNDFEFHSAPTIPDFAYPFIDLYGLIHARYILTPRGMAKMIKKWELKDFGTCRLNACKNQAYLPIGLSDELKVESVRFYCPSCDKVYESMGGSNGAMDGSFIGTTFPHLLLMTYPERRPPPVDSTYVPKIYDFKLHPRAYEVQYVASEKKNSASGKRK</sequence>
<evidence type="ECO:0000313" key="4">
    <source>
        <dbReference type="Proteomes" id="UP000031668"/>
    </source>
</evidence>
<dbReference type="GO" id="GO:0005956">
    <property type="term" value="C:protein kinase CK2 complex"/>
    <property type="evidence" value="ECO:0007669"/>
    <property type="project" value="UniProtKB-UniRule"/>
</dbReference>
<dbReference type="FunFam" id="2.20.25.20:FF:000001">
    <property type="entry name" value="Casein kinase II subunit beta"/>
    <property type="match status" value="1"/>
</dbReference>
<dbReference type="GO" id="GO:0019887">
    <property type="term" value="F:protein kinase regulator activity"/>
    <property type="evidence" value="ECO:0007669"/>
    <property type="project" value="InterPro"/>
</dbReference>
<evidence type="ECO:0000256" key="2">
    <source>
        <dbReference type="RuleBase" id="RU361268"/>
    </source>
</evidence>